<dbReference type="GO" id="GO:0005524">
    <property type="term" value="F:ATP binding"/>
    <property type="evidence" value="ECO:0007669"/>
    <property type="project" value="UniProtKB-KW"/>
</dbReference>
<keyword evidence="6 7" id="KW-0472">Membrane</keyword>
<feature type="transmembrane region" description="Helical" evidence="7">
    <location>
        <begin position="51"/>
        <end position="72"/>
    </location>
</feature>
<dbReference type="PROSITE" id="PS00211">
    <property type="entry name" value="ABC_TRANSPORTER_1"/>
    <property type="match status" value="1"/>
</dbReference>
<proteinExistence type="predicted"/>
<evidence type="ECO:0000259" key="9">
    <source>
        <dbReference type="PROSITE" id="PS50929"/>
    </source>
</evidence>
<dbReference type="InterPro" id="IPR039421">
    <property type="entry name" value="Type_1_exporter"/>
</dbReference>
<feature type="transmembrane region" description="Helical" evidence="7">
    <location>
        <begin position="238"/>
        <end position="262"/>
    </location>
</feature>
<protein>
    <submittedName>
        <fullName evidence="10">ABC transporter ATP-binding protein</fullName>
    </submittedName>
</protein>
<dbReference type="Proteomes" id="UP000730862">
    <property type="component" value="Unassembled WGS sequence"/>
</dbReference>
<dbReference type="CDD" id="cd03228">
    <property type="entry name" value="ABCC_MRP_Like"/>
    <property type="match status" value="1"/>
</dbReference>
<evidence type="ECO:0000256" key="5">
    <source>
        <dbReference type="ARBA" id="ARBA00022989"/>
    </source>
</evidence>
<comment type="caution">
    <text evidence="10">The sequence shown here is derived from an EMBL/GenBank/DDBJ whole genome shotgun (WGS) entry which is preliminary data.</text>
</comment>
<dbReference type="PANTHER" id="PTHR24221">
    <property type="entry name" value="ATP-BINDING CASSETTE SUB-FAMILY B"/>
    <property type="match status" value="1"/>
</dbReference>
<feature type="domain" description="ABC transporter" evidence="8">
    <location>
        <begin position="326"/>
        <end position="542"/>
    </location>
</feature>
<evidence type="ECO:0000313" key="10">
    <source>
        <dbReference type="EMBL" id="MBS5965482.1"/>
    </source>
</evidence>
<comment type="subcellular location">
    <subcellularLocation>
        <location evidence="1">Cell membrane</location>
        <topology evidence="1">Multi-pass membrane protein</topology>
    </subcellularLocation>
</comment>
<dbReference type="Gene3D" id="1.20.1560.10">
    <property type="entry name" value="ABC transporter type 1, transmembrane domain"/>
    <property type="match status" value="1"/>
</dbReference>
<name>A0A943L8F4_FINMA</name>
<dbReference type="SUPFAM" id="SSF52540">
    <property type="entry name" value="P-loop containing nucleoside triphosphate hydrolases"/>
    <property type="match status" value="1"/>
</dbReference>
<dbReference type="InterPro" id="IPR011527">
    <property type="entry name" value="ABC1_TM_dom"/>
</dbReference>
<keyword evidence="2 7" id="KW-0812">Transmembrane</keyword>
<dbReference type="InterPro" id="IPR036640">
    <property type="entry name" value="ABC1_TM_sf"/>
</dbReference>
<dbReference type="GO" id="GO:0005886">
    <property type="term" value="C:plasma membrane"/>
    <property type="evidence" value="ECO:0007669"/>
    <property type="project" value="UniProtKB-SubCell"/>
</dbReference>
<dbReference type="Pfam" id="PF00664">
    <property type="entry name" value="ABC_membrane"/>
    <property type="match status" value="1"/>
</dbReference>
<sequence>MMKMFNYITQNKKLFYLTLLTAPIAVGFDIGLAWLLRIITDAGTNGEEQFLPRLILISVLYIIFASISDLLYRKSTVELTNNCIYNVRNDLFNSITDESLIKISKQNSGYYISMFLNDLEDLKMDYFKNMVSSYHEILNFVISLVLLVKIDIIMAITIIIFSMVQLAVPFIFEKLIEKRQEELMNIRNEYTSSLQEFVNNFNLIKFFKREIIFQKINQDKSIEYRNSSNTKETLSKTIYVLSFASSLAMYLGCMLVGIWLVFKDRITIGQVIESSQLMAYVTGPLLNFTDIMTSFKSAKPVQNKVINFISEEKPVEVEDEFEFNNLKLNNISFKYPTSDKYVLKNLDFTFEKGKKYIIIGESGTGKSTIFKILQKQEIATEGVVQINNKNILNITDSTYYSKIGFATQDTGIFTASIKDNISLYDNRPVDKTIIEQLGLNTMINSKPKGIDTVISSEDKSISGGEKQRIAIARLLNEDFDCILLDESTSSLDKHSVDIVEECILSKKDLTVIAITHHLTSKAIEMSDCVLKLEDGKLVPVTM</sequence>
<dbReference type="GO" id="GO:0140359">
    <property type="term" value="F:ABC-type transporter activity"/>
    <property type="evidence" value="ECO:0007669"/>
    <property type="project" value="InterPro"/>
</dbReference>
<dbReference type="InterPro" id="IPR027417">
    <property type="entry name" value="P-loop_NTPase"/>
</dbReference>
<feature type="transmembrane region" description="Helical" evidence="7">
    <location>
        <begin position="137"/>
        <end position="164"/>
    </location>
</feature>
<dbReference type="PROSITE" id="PS50929">
    <property type="entry name" value="ABC_TM1F"/>
    <property type="match status" value="1"/>
</dbReference>
<evidence type="ECO:0000256" key="7">
    <source>
        <dbReference type="SAM" id="Phobius"/>
    </source>
</evidence>
<reference evidence="10" key="1">
    <citation type="submission" date="2021-02" db="EMBL/GenBank/DDBJ databases">
        <title>Infant gut strain persistence is associated with maternal origin, phylogeny, and functional potential including surface adhesion and iron acquisition.</title>
        <authorList>
            <person name="Lou Y.C."/>
        </authorList>
    </citation>
    <scope>NUCLEOTIDE SEQUENCE</scope>
    <source>
        <strain evidence="10">L3_058_000G1_dasL3_058_000G1_concoct_72</strain>
    </source>
</reference>
<keyword evidence="4 10" id="KW-0067">ATP-binding</keyword>
<dbReference type="AlphaFoldDB" id="A0A943L8F4"/>
<dbReference type="InterPro" id="IPR003439">
    <property type="entry name" value="ABC_transporter-like_ATP-bd"/>
</dbReference>
<keyword evidence="5 7" id="KW-1133">Transmembrane helix</keyword>
<gene>
    <name evidence="10" type="ORF">KIA07_07455</name>
</gene>
<dbReference type="EMBL" id="JAHAIK010000022">
    <property type="protein sequence ID" value="MBS5965482.1"/>
    <property type="molecule type" value="Genomic_DNA"/>
</dbReference>
<evidence type="ECO:0000313" key="11">
    <source>
        <dbReference type="Proteomes" id="UP000730862"/>
    </source>
</evidence>
<feature type="domain" description="ABC transmembrane type-1" evidence="9">
    <location>
        <begin position="24"/>
        <end position="297"/>
    </location>
</feature>
<evidence type="ECO:0000256" key="4">
    <source>
        <dbReference type="ARBA" id="ARBA00022840"/>
    </source>
</evidence>
<dbReference type="SMART" id="SM00382">
    <property type="entry name" value="AAA"/>
    <property type="match status" value="1"/>
</dbReference>
<accession>A0A943L8F4</accession>
<dbReference type="PANTHER" id="PTHR24221:SF654">
    <property type="entry name" value="ATP-BINDING CASSETTE SUB-FAMILY B MEMBER 6"/>
    <property type="match status" value="1"/>
</dbReference>
<evidence type="ECO:0000256" key="6">
    <source>
        <dbReference type="ARBA" id="ARBA00023136"/>
    </source>
</evidence>
<dbReference type="PROSITE" id="PS50893">
    <property type="entry name" value="ABC_TRANSPORTER_2"/>
    <property type="match status" value="1"/>
</dbReference>
<keyword evidence="3" id="KW-0547">Nucleotide-binding</keyword>
<organism evidence="10 11">
    <name type="scientific">Finegoldia magna</name>
    <name type="common">Peptostreptococcus magnus</name>
    <dbReference type="NCBI Taxonomy" id="1260"/>
    <lineage>
        <taxon>Bacteria</taxon>
        <taxon>Bacillati</taxon>
        <taxon>Bacillota</taxon>
        <taxon>Tissierellia</taxon>
        <taxon>Tissierellales</taxon>
        <taxon>Peptoniphilaceae</taxon>
        <taxon>Finegoldia</taxon>
    </lineage>
</organism>
<evidence type="ECO:0000259" key="8">
    <source>
        <dbReference type="PROSITE" id="PS50893"/>
    </source>
</evidence>
<dbReference type="SUPFAM" id="SSF90123">
    <property type="entry name" value="ABC transporter transmembrane region"/>
    <property type="match status" value="1"/>
</dbReference>
<dbReference type="InterPro" id="IPR017871">
    <property type="entry name" value="ABC_transporter-like_CS"/>
</dbReference>
<dbReference type="Gene3D" id="3.40.50.300">
    <property type="entry name" value="P-loop containing nucleotide triphosphate hydrolases"/>
    <property type="match status" value="1"/>
</dbReference>
<evidence type="ECO:0000256" key="2">
    <source>
        <dbReference type="ARBA" id="ARBA00022692"/>
    </source>
</evidence>
<dbReference type="InterPro" id="IPR003593">
    <property type="entry name" value="AAA+_ATPase"/>
</dbReference>
<dbReference type="Pfam" id="PF00005">
    <property type="entry name" value="ABC_tran"/>
    <property type="match status" value="1"/>
</dbReference>
<dbReference type="GO" id="GO:0034040">
    <property type="term" value="F:ATPase-coupled lipid transmembrane transporter activity"/>
    <property type="evidence" value="ECO:0007669"/>
    <property type="project" value="TreeGrafter"/>
</dbReference>
<evidence type="ECO:0000256" key="3">
    <source>
        <dbReference type="ARBA" id="ARBA00022741"/>
    </source>
</evidence>
<evidence type="ECO:0000256" key="1">
    <source>
        <dbReference type="ARBA" id="ARBA00004651"/>
    </source>
</evidence>
<dbReference type="GO" id="GO:0016887">
    <property type="term" value="F:ATP hydrolysis activity"/>
    <property type="evidence" value="ECO:0007669"/>
    <property type="project" value="InterPro"/>
</dbReference>